<dbReference type="STRING" id="95161.SAMN05660874_02968"/>
<evidence type="ECO:0000313" key="3">
    <source>
        <dbReference type="EMBL" id="SFS72990.1"/>
    </source>
</evidence>
<sequence length="102" mass="9936">MLSQFGKKSAVAGAAAALVAAPLLGALTAQAAPSPAPEDTKALLSCDLSGTAEFAPALSANPLGEQTQMKVEGSAKNCAPAGREAADVQSATFSGDLSGTMS</sequence>
<gene>
    <name evidence="3" type="ORF">SAMN05660874_02968</name>
</gene>
<dbReference type="AlphaFoldDB" id="A0A1I6S7Y4"/>
<evidence type="ECO:0000313" key="4">
    <source>
        <dbReference type="Proteomes" id="UP000198852"/>
    </source>
</evidence>
<accession>A0A1I6S7Y4</accession>
<keyword evidence="2" id="KW-0732">Signal</keyword>
<feature type="region of interest" description="Disordered" evidence="1">
    <location>
        <begin position="66"/>
        <end position="102"/>
    </location>
</feature>
<feature type="signal peptide" evidence="2">
    <location>
        <begin position="1"/>
        <end position="31"/>
    </location>
</feature>
<keyword evidence="4" id="KW-1185">Reference proteome</keyword>
<dbReference type="OrthoDB" id="9979356at2"/>
<organism evidence="3 4">
    <name type="scientific">Saccharopolyspora flava</name>
    <dbReference type="NCBI Taxonomy" id="95161"/>
    <lineage>
        <taxon>Bacteria</taxon>
        <taxon>Bacillati</taxon>
        <taxon>Actinomycetota</taxon>
        <taxon>Actinomycetes</taxon>
        <taxon>Pseudonocardiales</taxon>
        <taxon>Pseudonocardiaceae</taxon>
        <taxon>Saccharopolyspora</taxon>
    </lineage>
</organism>
<dbReference type="RefSeq" id="WP_093417729.1">
    <property type="nucleotide sequence ID" value="NZ_FOZX01000004.1"/>
</dbReference>
<evidence type="ECO:0000256" key="1">
    <source>
        <dbReference type="SAM" id="MobiDB-lite"/>
    </source>
</evidence>
<proteinExistence type="predicted"/>
<feature type="chain" id="PRO_5011510825" evidence="2">
    <location>
        <begin position="32"/>
        <end position="102"/>
    </location>
</feature>
<feature type="compositionally biased region" description="Polar residues" evidence="1">
    <location>
        <begin position="89"/>
        <end position="102"/>
    </location>
</feature>
<evidence type="ECO:0000256" key="2">
    <source>
        <dbReference type="SAM" id="SignalP"/>
    </source>
</evidence>
<name>A0A1I6S7Y4_9PSEU</name>
<dbReference type="Proteomes" id="UP000198852">
    <property type="component" value="Unassembled WGS sequence"/>
</dbReference>
<dbReference type="EMBL" id="FOZX01000004">
    <property type="protein sequence ID" value="SFS72990.1"/>
    <property type="molecule type" value="Genomic_DNA"/>
</dbReference>
<reference evidence="4" key="1">
    <citation type="submission" date="2016-10" db="EMBL/GenBank/DDBJ databases">
        <authorList>
            <person name="Varghese N."/>
            <person name="Submissions S."/>
        </authorList>
    </citation>
    <scope>NUCLEOTIDE SEQUENCE [LARGE SCALE GENOMIC DNA]</scope>
    <source>
        <strain evidence="4">DSM 44771</strain>
    </source>
</reference>
<protein>
    <submittedName>
        <fullName evidence="3">Uncharacterized protein</fullName>
    </submittedName>
</protein>